<dbReference type="EMBL" id="JBGMEF010000003">
    <property type="protein sequence ID" value="MFO3666270.1"/>
    <property type="molecule type" value="Genomic_DNA"/>
</dbReference>
<keyword evidence="1 2" id="KW-0560">Oxidoreductase</keyword>
<dbReference type="PANTHER" id="PTHR11091:SF3">
    <property type="entry name" value="2,3-DIKETO-L-GULONATE REDUCTASE"/>
    <property type="match status" value="1"/>
</dbReference>
<dbReference type="InterPro" id="IPR043144">
    <property type="entry name" value="Mal/L-sulf/L-lact_DH-like_ah"/>
</dbReference>
<name>A0ABW9MDV8_9FIRM</name>
<dbReference type="SUPFAM" id="SSF89733">
    <property type="entry name" value="L-sulfolactate dehydrogenase-like"/>
    <property type="match status" value="1"/>
</dbReference>
<sequence length="336" mass="36839">MKVSYEMLKETIKAALINNKVDEKRAEIMAEVHADSTLKGVNSHGLNRIPRLVKFINDGLINLDGEIELKKAKGACEVYDGNFGFGVINAMACVERVTDLAQNHGIGMVSLRNTTHWMRGGAYGEMIADKGLIGMCWTNTESVLPLWGSDELSLGNNPVGIAIPSDTGNICLDMAVSLYSYGKLETTRLKGEKLPYPGGYDSNGNITDDPAKIEETGRLLPIGYWKGSGLGIALDTMAALLSNGKSTYHMDDDDAFNCTGCSQIFIAMDPEIFSTKEENEATIRKIKERIAYAHPIEEGKIPRYPGQGLILRKNKNLESGIEVDDNIFKEVENLGR</sequence>
<dbReference type="NCBIfam" id="NF009750">
    <property type="entry name" value="PRK13260.1"/>
    <property type="match status" value="1"/>
</dbReference>
<comment type="caution">
    <text evidence="2">The sequence shown here is derived from an EMBL/GenBank/DDBJ whole genome shotgun (WGS) entry which is preliminary data.</text>
</comment>
<keyword evidence="3" id="KW-1185">Reference proteome</keyword>
<dbReference type="InterPro" id="IPR003767">
    <property type="entry name" value="Malate/L-lactate_DH-like"/>
</dbReference>
<dbReference type="InterPro" id="IPR043143">
    <property type="entry name" value="Mal/L-sulf/L-lact_DH-like_NADP"/>
</dbReference>
<dbReference type="GO" id="GO:0047559">
    <property type="term" value="F:3-dehydro-L-gulonate 2-dehydrogenase activity"/>
    <property type="evidence" value="ECO:0007669"/>
    <property type="project" value="UniProtKB-EC"/>
</dbReference>
<dbReference type="EC" id="1.1.1.130" evidence="2"/>
<dbReference type="Gene3D" id="1.10.1530.10">
    <property type="match status" value="1"/>
</dbReference>
<proteinExistence type="predicted"/>
<organism evidence="2 3">
    <name type="scientific">Anaerococcus kampingae</name>
    <dbReference type="NCBI Taxonomy" id="3115614"/>
    <lineage>
        <taxon>Bacteria</taxon>
        <taxon>Bacillati</taxon>
        <taxon>Bacillota</taxon>
        <taxon>Tissierellia</taxon>
        <taxon>Tissierellales</taxon>
        <taxon>Peptoniphilaceae</taxon>
        <taxon>Anaerococcus</taxon>
    </lineage>
</organism>
<dbReference type="InterPro" id="IPR036111">
    <property type="entry name" value="Mal/L-sulfo/L-lacto_DH-like_sf"/>
</dbReference>
<dbReference type="RefSeq" id="WP_410035056.1">
    <property type="nucleotide sequence ID" value="NZ_JBGMEF010000003.1"/>
</dbReference>
<protein>
    <submittedName>
        <fullName evidence="2">3-dehydro-L-gulonate 2-dehydrogenase</fullName>
        <ecNumber evidence="2">1.1.1.130</ecNumber>
    </submittedName>
</protein>
<accession>A0ABW9MDV8</accession>
<dbReference type="Proteomes" id="UP001637994">
    <property type="component" value="Unassembled WGS sequence"/>
</dbReference>
<evidence type="ECO:0000313" key="3">
    <source>
        <dbReference type="Proteomes" id="UP001637994"/>
    </source>
</evidence>
<dbReference type="Pfam" id="PF02615">
    <property type="entry name" value="Ldh_2"/>
    <property type="match status" value="1"/>
</dbReference>
<evidence type="ECO:0000256" key="1">
    <source>
        <dbReference type="ARBA" id="ARBA00023002"/>
    </source>
</evidence>
<evidence type="ECO:0000313" key="2">
    <source>
        <dbReference type="EMBL" id="MFO3666270.1"/>
    </source>
</evidence>
<dbReference type="PANTHER" id="PTHR11091">
    <property type="entry name" value="OXIDOREDUCTASE-RELATED"/>
    <property type="match status" value="1"/>
</dbReference>
<gene>
    <name evidence="2" type="primary">yiaK</name>
    <name evidence="2" type="ORF">ACCQ42_00530</name>
</gene>
<reference evidence="2 3" key="1">
    <citation type="journal article" date="2025" name="Anaerobe">
        <title>Description of Anaerococcus kampingiae sp. nov., Anaerococcus groningensis sp. nov., Anaerococcus martiniensis sp. nov., and Anaerococcus cruorum sp. nov., isolated from human clinical specimens.</title>
        <authorList>
            <person name="Boiten K.E."/>
            <person name="Meijer J."/>
            <person name="van Wezel E.M."/>
            <person name="Veloo A.C.M."/>
        </authorList>
    </citation>
    <scope>NUCLEOTIDE SEQUENCE [LARGE SCALE GENOMIC DNA]</scope>
    <source>
        <strain evidence="2 3">ENR0874</strain>
    </source>
</reference>
<dbReference type="Gene3D" id="3.30.1370.60">
    <property type="entry name" value="Hypothetical oxidoreductase yiak, domain 2"/>
    <property type="match status" value="1"/>
</dbReference>